<dbReference type="EMBL" id="SMGR01000001">
    <property type="protein sequence ID" value="TCL08102.1"/>
    <property type="molecule type" value="Genomic_DNA"/>
</dbReference>
<feature type="compositionally biased region" description="Basic and acidic residues" evidence="1">
    <location>
        <begin position="127"/>
        <end position="159"/>
    </location>
</feature>
<feature type="region of interest" description="Disordered" evidence="1">
    <location>
        <begin position="53"/>
        <end position="175"/>
    </location>
</feature>
<name>A0A4R1NT31_9RHOB</name>
<evidence type="ECO:0000313" key="3">
    <source>
        <dbReference type="Proteomes" id="UP000295673"/>
    </source>
</evidence>
<keyword evidence="3" id="KW-1185">Reference proteome</keyword>
<feature type="compositionally biased region" description="Basic residues" evidence="1">
    <location>
        <begin position="93"/>
        <end position="111"/>
    </location>
</feature>
<reference evidence="2 3" key="1">
    <citation type="submission" date="2019-03" db="EMBL/GenBank/DDBJ databases">
        <title>Genomic Encyclopedia of Archaeal and Bacterial Type Strains, Phase II (KMG-II): from individual species to whole genera.</title>
        <authorList>
            <person name="Goeker M."/>
        </authorList>
    </citation>
    <scope>NUCLEOTIDE SEQUENCE [LARGE SCALE GENOMIC DNA]</scope>
    <source>
        <strain evidence="2 3">DSM 26433</strain>
    </source>
</reference>
<dbReference type="AlphaFoldDB" id="A0A4R1NT31"/>
<protein>
    <submittedName>
        <fullName evidence="2">Uncharacterized protein</fullName>
    </submittedName>
</protein>
<sequence length="222" mass="25382">MAGRGPEADLRVNQRRDREGLAHVLRFPHQRHGRHRVCARRVHRRNLRRAPAVLQRGRASQSPDQVNRLRDRANRQRGQADPWRGRNSLLPARRARVHRRRHVRRFRARGTAHREPGHQASARPVRVRRETDRQLRIARPGPEHDRRAPAPRGGRDRQSCVRQSRGLAPEPDRESHRAGVLLDIVRRVGAPHTIGRPITVRRIGIGDHTIGARAGGGSSPRS</sequence>
<dbReference type="Proteomes" id="UP000295673">
    <property type="component" value="Unassembled WGS sequence"/>
</dbReference>
<comment type="caution">
    <text evidence="2">The sequence shown here is derived from an EMBL/GenBank/DDBJ whole genome shotgun (WGS) entry which is preliminary data.</text>
</comment>
<evidence type="ECO:0000256" key="1">
    <source>
        <dbReference type="SAM" id="MobiDB-lite"/>
    </source>
</evidence>
<evidence type="ECO:0000313" key="2">
    <source>
        <dbReference type="EMBL" id="TCL08102.1"/>
    </source>
</evidence>
<proteinExistence type="predicted"/>
<accession>A0A4R1NT31</accession>
<organism evidence="2 3">
    <name type="scientific">Shimia isoporae</name>
    <dbReference type="NCBI Taxonomy" id="647720"/>
    <lineage>
        <taxon>Bacteria</taxon>
        <taxon>Pseudomonadati</taxon>
        <taxon>Pseudomonadota</taxon>
        <taxon>Alphaproteobacteria</taxon>
        <taxon>Rhodobacterales</taxon>
        <taxon>Roseobacteraceae</taxon>
    </lineage>
</organism>
<gene>
    <name evidence="2" type="ORF">BXY66_0135</name>
</gene>